<dbReference type="InterPro" id="IPR036422">
    <property type="entry name" value="RuBisCO_lsu_N_sf"/>
</dbReference>
<proteinExistence type="predicted"/>
<protein>
    <submittedName>
        <fullName evidence="1">Ribulose bisphosphate carboxylase</fullName>
    </submittedName>
</protein>
<keyword evidence="2" id="KW-1185">Reference proteome</keyword>
<dbReference type="AlphaFoldDB" id="A0A1Q9DLX2"/>
<reference evidence="1 2" key="1">
    <citation type="submission" date="2016-02" db="EMBL/GenBank/DDBJ databases">
        <title>Genome analysis of coral dinoflagellate symbionts highlights evolutionary adaptations to a symbiotic lifestyle.</title>
        <authorList>
            <person name="Aranda M."/>
            <person name="Li Y."/>
            <person name="Liew Y.J."/>
            <person name="Baumgarten S."/>
            <person name="Simakov O."/>
            <person name="Wilson M."/>
            <person name="Piel J."/>
            <person name="Ashoor H."/>
            <person name="Bougouffa S."/>
            <person name="Bajic V.B."/>
            <person name="Ryu T."/>
            <person name="Ravasi T."/>
            <person name="Bayer T."/>
            <person name="Micklem G."/>
            <person name="Kim H."/>
            <person name="Bhak J."/>
            <person name="Lajeunesse T.C."/>
            <person name="Voolstra C.R."/>
        </authorList>
    </citation>
    <scope>NUCLEOTIDE SEQUENCE [LARGE SCALE GENOMIC DNA]</scope>
    <source>
        <strain evidence="1 2">CCMP2467</strain>
    </source>
</reference>
<dbReference type="OrthoDB" id="428301at2759"/>
<evidence type="ECO:0000313" key="2">
    <source>
        <dbReference type="Proteomes" id="UP000186817"/>
    </source>
</evidence>
<comment type="caution">
    <text evidence="1">The sequence shown here is derived from an EMBL/GenBank/DDBJ whole genome shotgun (WGS) entry which is preliminary data.</text>
</comment>
<accession>A0A1Q9DLX2</accession>
<name>A0A1Q9DLX2_SYMMI</name>
<gene>
    <name evidence="1" type="primary">rbcL</name>
    <name evidence="1" type="ORF">AK812_SmicGene21616</name>
</gene>
<dbReference type="EMBL" id="LSRX01000477">
    <property type="protein sequence ID" value="OLP96165.1"/>
    <property type="molecule type" value="Genomic_DNA"/>
</dbReference>
<sequence>MSQRASAAVALGGLAGLAYMSSGSQTFAAAPATANLRHQRTAQTAQAPSSSASTSLPAMIAGGAVLAAAAASGRATRSHGSAPVRKSVTARKALDQSSRYADLSLDEATLIKNGKHVLVAYIMKPKVRNQDFWAGCSEAFGADVPPSMLRACPEEVSSIEVISLSETRARACPRCFEGKNCNSRTNCRHMHPDFMNGKRIVPGLISHMVPRRLPASSKLLEINMVIPSMKPCGLRLDYKSSFEVIEPRLLVMLLRATKFDKFPAVTSSMDVSEDAVRVRAEEEGHRQRLGQIPADRSLLDGAIHEEGTSCKMDGTAIEYAGYCRDRWTTPITQRSGTSGQRTKYTDACSTSTLALDAPTNLDDLSADLVPGLEHLLRRICR</sequence>
<organism evidence="1 2">
    <name type="scientific">Symbiodinium microadriaticum</name>
    <name type="common">Dinoflagellate</name>
    <name type="synonym">Zooxanthella microadriatica</name>
    <dbReference type="NCBI Taxonomy" id="2951"/>
    <lineage>
        <taxon>Eukaryota</taxon>
        <taxon>Sar</taxon>
        <taxon>Alveolata</taxon>
        <taxon>Dinophyceae</taxon>
        <taxon>Suessiales</taxon>
        <taxon>Symbiodiniaceae</taxon>
        <taxon>Symbiodinium</taxon>
    </lineage>
</organism>
<dbReference type="Gene3D" id="3.30.70.150">
    <property type="entry name" value="RuBisCO large subunit, N-terminal domain"/>
    <property type="match status" value="1"/>
</dbReference>
<dbReference type="GO" id="GO:0015977">
    <property type="term" value="P:carbon fixation"/>
    <property type="evidence" value="ECO:0007669"/>
    <property type="project" value="InterPro"/>
</dbReference>
<dbReference type="GO" id="GO:0016984">
    <property type="term" value="F:ribulose-bisphosphate carboxylase activity"/>
    <property type="evidence" value="ECO:0007669"/>
    <property type="project" value="InterPro"/>
</dbReference>
<evidence type="ECO:0000313" key="1">
    <source>
        <dbReference type="EMBL" id="OLP96165.1"/>
    </source>
</evidence>
<dbReference type="Proteomes" id="UP000186817">
    <property type="component" value="Unassembled WGS sequence"/>
</dbReference>